<feature type="domain" description="Pseudouridine synthase RsuA/RluA-like" evidence="7">
    <location>
        <begin position="90"/>
        <end position="240"/>
    </location>
</feature>
<comment type="caution">
    <text evidence="8">The sequence shown here is derived from an EMBL/GenBank/DDBJ whole genome shotgun (WGS) entry which is preliminary data.</text>
</comment>
<dbReference type="OrthoDB" id="9807829at2"/>
<evidence type="ECO:0000313" key="8">
    <source>
        <dbReference type="EMBL" id="GGM24541.1"/>
    </source>
</evidence>
<dbReference type="AlphaFoldDB" id="A0A917WS81"/>
<dbReference type="NCBIfam" id="TIGR00005">
    <property type="entry name" value="rluA_subfam"/>
    <property type="match status" value="1"/>
</dbReference>
<evidence type="ECO:0000256" key="6">
    <source>
        <dbReference type="RuleBase" id="RU362028"/>
    </source>
</evidence>
<sequence>MAKKNNASTNETKYMVEEEAELLPFLLQVIDRGRNHVKAVLARGQVLVDDQVETKYNATLNKGQTVTVLKEAVEKASITGLTILHEDDAIIVINKQAGLLSIASSKEKEMTAYRQLMAHVRQRNPKNRVYIVHRLDRDTSGVMLFAKSEEVKRKLQDNWKDSVKERTYIALVEGKVKKEKGTISSWLKESKTHKMHSNKEPNGGQKAVTHFKKIQANAKFSLLEVELETGRKNQIRAHMEDIGYPVVGDKKYGAKTNEIKRLGLHAKVLAFRHPTTGEFLRFEADVPKSFFSKSR</sequence>
<dbReference type="PROSITE" id="PS01129">
    <property type="entry name" value="PSI_RLU"/>
    <property type="match status" value="1"/>
</dbReference>
<keyword evidence="5" id="KW-0694">RNA-binding</keyword>
<dbReference type="InterPro" id="IPR006225">
    <property type="entry name" value="PsdUridine_synth_RluC/D"/>
</dbReference>
<evidence type="ECO:0000256" key="5">
    <source>
        <dbReference type="PROSITE-ProRule" id="PRU00182"/>
    </source>
</evidence>
<feature type="active site" evidence="4">
    <location>
        <position position="136"/>
    </location>
</feature>
<evidence type="ECO:0000313" key="9">
    <source>
        <dbReference type="Proteomes" id="UP000618460"/>
    </source>
</evidence>
<dbReference type="RefSeq" id="WP_117153198.1">
    <property type="nucleotide sequence ID" value="NZ_BMLG01000002.1"/>
</dbReference>
<comment type="similarity">
    <text evidence="2 6">Belongs to the pseudouridine synthase RluA family.</text>
</comment>
<dbReference type="Gene3D" id="3.30.2350.10">
    <property type="entry name" value="Pseudouridine synthase"/>
    <property type="match status" value="1"/>
</dbReference>
<dbReference type="Pfam" id="PF00849">
    <property type="entry name" value="PseudoU_synth_2"/>
    <property type="match status" value="1"/>
</dbReference>
<dbReference type="EMBL" id="BMLG01000002">
    <property type="protein sequence ID" value="GGM24541.1"/>
    <property type="molecule type" value="Genomic_DNA"/>
</dbReference>
<dbReference type="PANTHER" id="PTHR21600">
    <property type="entry name" value="MITOCHONDRIAL RNA PSEUDOURIDINE SYNTHASE"/>
    <property type="match status" value="1"/>
</dbReference>
<dbReference type="InterPro" id="IPR006224">
    <property type="entry name" value="PsdUridine_synth_RluA-like_CS"/>
</dbReference>
<dbReference type="CDD" id="cd02869">
    <property type="entry name" value="PseudoU_synth_RluA_like"/>
    <property type="match status" value="1"/>
</dbReference>
<dbReference type="InterPro" id="IPR050188">
    <property type="entry name" value="RluA_PseudoU_synthase"/>
</dbReference>
<evidence type="ECO:0000256" key="4">
    <source>
        <dbReference type="PIRSR" id="PIRSR606225-1"/>
    </source>
</evidence>
<dbReference type="InterPro" id="IPR006145">
    <property type="entry name" value="PsdUridine_synth_RsuA/RluA"/>
</dbReference>
<comment type="function">
    <text evidence="6">Responsible for synthesis of pseudouridine from uracil.</text>
</comment>
<comment type="catalytic activity">
    <reaction evidence="1 6">
        <text>a uridine in RNA = a pseudouridine in RNA</text>
        <dbReference type="Rhea" id="RHEA:48348"/>
        <dbReference type="Rhea" id="RHEA-COMP:12068"/>
        <dbReference type="Rhea" id="RHEA-COMP:12069"/>
        <dbReference type="ChEBI" id="CHEBI:65314"/>
        <dbReference type="ChEBI" id="CHEBI:65315"/>
    </reaction>
</comment>
<dbReference type="GO" id="GO:0140098">
    <property type="term" value="F:catalytic activity, acting on RNA"/>
    <property type="evidence" value="ECO:0007669"/>
    <property type="project" value="UniProtKB-ARBA"/>
</dbReference>
<dbReference type="SUPFAM" id="SSF55174">
    <property type="entry name" value="Alpha-L RNA-binding motif"/>
    <property type="match status" value="1"/>
</dbReference>
<dbReference type="EC" id="5.4.99.-" evidence="6"/>
<keyword evidence="3 6" id="KW-0413">Isomerase</keyword>
<evidence type="ECO:0000256" key="3">
    <source>
        <dbReference type="ARBA" id="ARBA00023235"/>
    </source>
</evidence>
<accession>A0A917WS81</accession>
<protein>
    <recommendedName>
        <fullName evidence="6">Pseudouridine synthase</fullName>
        <ecNumber evidence="6">5.4.99.-</ecNumber>
    </recommendedName>
</protein>
<dbReference type="PROSITE" id="PS50889">
    <property type="entry name" value="S4"/>
    <property type="match status" value="1"/>
</dbReference>
<evidence type="ECO:0000259" key="7">
    <source>
        <dbReference type="Pfam" id="PF00849"/>
    </source>
</evidence>
<reference evidence="8" key="2">
    <citation type="submission" date="2020-09" db="EMBL/GenBank/DDBJ databases">
        <authorList>
            <person name="Sun Q."/>
            <person name="Zhou Y."/>
        </authorList>
    </citation>
    <scope>NUCLEOTIDE SEQUENCE</scope>
    <source>
        <strain evidence="8">CGMCC 1.6333</strain>
    </source>
</reference>
<gene>
    <name evidence="8" type="ORF">GCM10011351_07910</name>
</gene>
<dbReference type="PANTHER" id="PTHR21600:SF44">
    <property type="entry name" value="RIBOSOMAL LARGE SUBUNIT PSEUDOURIDINE SYNTHASE D"/>
    <property type="match status" value="1"/>
</dbReference>
<proteinExistence type="inferred from homology"/>
<dbReference type="GO" id="GO:0003723">
    <property type="term" value="F:RNA binding"/>
    <property type="evidence" value="ECO:0007669"/>
    <property type="project" value="UniProtKB-KW"/>
</dbReference>
<keyword evidence="9" id="KW-1185">Reference proteome</keyword>
<dbReference type="GO" id="GO:0000455">
    <property type="term" value="P:enzyme-directed rRNA pseudouridine synthesis"/>
    <property type="evidence" value="ECO:0007669"/>
    <property type="project" value="TreeGrafter"/>
</dbReference>
<evidence type="ECO:0000256" key="2">
    <source>
        <dbReference type="ARBA" id="ARBA00010876"/>
    </source>
</evidence>
<dbReference type="Proteomes" id="UP000618460">
    <property type="component" value="Unassembled WGS sequence"/>
</dbReference>
<name>A0A917WS81_9BACI</name>
<evidence type="ECO:0000256" key="1">
    <source>
        <dbReference type="ARBA" id="ARBA00000073"/>
    </source>
</evidence>
<dbReference type="SUPFAM" id="SSF55120">
    <property type="entry name" value="Pseudouridine synthase"/>
    <property type="match status" value="1"/>
</dbReference>
<reference evidence="8" key="1">
    <citation type="journal article" date="2014" name="Int. J. Syst. Evol. Microbiol.">
        <title>Complete genome sequence of Corynebacterium casei LMG S-19264T (=DSM 44701T), isolated from a smear-ripened cheese.</title>
        <authorList>
            <consortium name="US DOE Joint Genome Institute (JGI-PGF)"/>
            <person name="Walter F."/>
            <person name="Albersmeier A."/>
            <person name="Kalinowski J."/>
            <person name="Ruckert C."/>
        </authorList>
    </citation>
    <scope>NUCLEOTIDE SEQUENCE</scope>
    <source>
        <strain evidence="8">CGMCC 1.6333</strain>
    </source>
</reference>
<organism evidence="8 9">
    <name type="scientific">Paraliobacillus quinghaiensis</name>
    <dbReference type="NCBI Taxonomy" id="470815"/>
    <lineage>
        <taxon>Bacteria</taxon>
        <taxon>Bacillati</taxon>
        <taxon>Bacillota</taxon>
        <taxon>Bacilli</taxon>
        <taxon>Bacillales</taxon>
        <taxon>Bacillaceae</taxon>
        <taxon>Paraliobacillus</taxon>
    </lineage>
</organism>
<dbReference type="GO" id="GO:0009982">
    <property type="term" value="F:pseudouridine synthase activity"/>
    <property type="evidence" value="ECO:0007669"/>
    <property type="project" value="InterPro"/>
</dbReference>
<dbReference type="InterPro" id="IPR020103">
    <property type="entry name" value="PsdUridine_synth_cat_dom_sf"/>
</dbReference>